<evidence type="ECO:0000313" key="3">
    <source>
        <dbReference type="Proteomes" id="UP001278500"/>
    </source>
</evidence>
<keyword evidence="3" id="KW-1185">Reference proteome</keyword>
<comment type="caution">
    <text evidence="2">The sequence shown here is derived from an EMBL/GenBank/DDBJ whole genome shotgun (WGS) entry which is preliminary data.</text>
</comment>
<protein>
    <recommendedName>
        <fullName evidence="4">WW domain-containing protein</fullName>
    </recommendedName>
</protein>
<feature type="region of interest" description="Disordered" evidence="1">
    <location>
        <begin position="307"/>
        <end position="346"/>
    </location>
</feature>
<feature type="compositionally biased region" description="Basic and acidic residues" evidence="1">
    <location>
        <begin position="307"/>
        <end position="328"/>
    </location>
</feature>
<organism evidence="2 3">
    <name type="scientific">Neurospora tetraspora</name>
    <dbReference type="NCBI Taxonomy" id="94610"/>
    <lineage>
        <taxon>Eukaryota</taxon>
        <taxon>Fungi</taxon>
        <taxon>Dikarya</taxon>
        <taxon>Ascomycota</taxon>
        <taxon>Pezizomycotina</taxon>
        <taxon>Sordariomycetes</taxon>
        <taxon>Sordariomycetidae</taxon>
        <taxon>Sordariales</taxon>
        <taxon>Sordariaceae</taxon>
        <taxon>Neurospora</taxon>
    </lineage>
</organism>
<reference evidence="2" key="2">
    <citation type="submission" date="2023-06" db="EMBL/GenBank/DDBJ databases">
        <authorList>
            <consortium name="Lawrence Berkeley National Laboratory"/>
            <person name="Haridas S."/>
            <person name="Hensen N."/>
            <person name="Bonometti L."/>
            <person name="Westerberg I."/>
            <person name="Brannstrom I.O."/>
            <person name="Guillou S."/>
            <person name="Cros-Aarteil S."/>
            <person name="Calhoun S."/>
            <person name="Kuo A."/>
            <person name="Mondo S."/>
            <person name="Pangilinan J."/>
            <person name="Riley R."/>
            <person name="Labutti K."/>
            <person name="Andreopoulos B."/>
            <person name="Lipzen A."/>
            <person name="Chen C."/>
            <person name="Yanf M."/>
            <person name="Daum C."/>
            <person name="Ng V."/>
            <person name="Clum A."/>
            <person name="Steindorff A."/>
            <person name="Ohm R."/>
            <person name="Martin F."/>
            <person name="Silar P."/>
            <person name="Natvig D."/>
            <person name="Lalanne C."/>
            <person name="Gautier V."/>
            <person name="Ament-Velasquez S.L."/>
            <person name="Kruys A."/>
            <person name="Hutchinson M.I."/>
            <person name="Powell A.J."/>
            <person name="Barry K."/>
            <person name="Miller A.N."/>
            <person name="Grigoriev I.V."/>
            <person name="Debuchy R."/>
            <person name="Gladieux P."/>
            <person name="Thoren M.H."/>
            <person name="Johannesson H."/>
        </authorList>
    </citation>
    <scope>NUCLEOTIDE SEQUENCE</scope>
    <source>
        <strain evidence="2">CBS 560.94</strain>
    </source>
</reference>
<dbReference type="RefSeq" id="XP_062679364.1">
    <property type="nucleotide sequence ID" value="XM_062828905.1"/>
</dbReference>
<dbReference type="GeneID" id="87866059"/>
<gene>
    <name evidence="2" type="ORF">B0H65DRAFT_528889</name>
</gene>
<dbReference type="EMBL" id="JAUEPP010000006">
    <property type="protein sequence ID" value="KAK3340422.1"/>
    <property type="molecule type" value="Genomic_DNA"/>
</dbReference>
<dbReference type="Proteomes" id="UP001278500">
    <property type="component" value="Unassembled WGS sequence"/>
</dbReference>
<sequence>MSTPPPTYSATAQEVVQEERKEDGTKVTEVTDGATEAPAAAEQVLDSNETVEESNPQSVEEDRKDQEHEDDPAQKSKSESPDGQASSQGDRESSSPSPSSPDRDESAEPGEIDESAPPLPDEPLPDQTDNGESSSSAPPLPAEPAPEPEDDGWEYHWNPNDSSYWFYNRFTGVWQKENPRIPTATAAAAAVVAPVVVPSAVEPTTISNPISVAGGYNPAIHGDYDENAWYAVNARAAAEAAAAATNPLAGLDPTAAGAELASTGYFNRATGQWQAPDQNVERHSDEAKSKRQLNAYFDVDAAANMHDGRSLKAERSGKKPSRAELKAFKEKRRAKKEEKRRAWLRD</sequence>
<evidence type="ECO:0000313" key="2">
    <source>
        <dbReference type="EMBL" id="KAK3340422.1"/>
    </source>
</evidence>
<dbReference type="AlphaFoldDB" id="A0AAE0JAD8"/>
<name>A0AAE0JAD8_9PEZI</name>
<proteinExistence type="predicted"/>
<reference evidence="2" key="1">
    <citation type="journal article" date="2023" name="Mol. Phylogenet. Evol.">
        <title>Genome-scale phylogeny and comparative genomics of the fungal order Sordariales.</title>
        <authorList>
            <person name="Hensen N."/>
            <person name="Bonometti L."/>
            <person name="Westerberg I."/>
            <person name="Brannstrom I.O."/>
            <person name="Guillou S."/>
            <person name="Cros-Aarteil S."/>
            <person name="Calhoun S."/>
            <person name="Haridas S."/>
            <person name="Kuo A."/>
            <person name="Mondo S."/>
            <person name="Pangilinan J."/>
            <person name="Riley R."/>
            <person name="LaButti K."/>
            <person name="Andreopoulos B."/>
            <person name="Lipzen A."/>
            <person name="Chen C."/>
            <person name="Yan M."/>
            <person name="Daum C."/>
            <person name="Ng V."/>
            <person name="Clum A."/>
            <person name="Steindorff A."/>
            <person name="Ohm R.A."/>
            <person name="Martin F."/>
            <person name="Silar P."/>
            <person name="Natvig D.O."/>
            <person name="Lalanne C."/>
            <person name="Gautier V."/>
            <person name="Ament-Velasquez S.L."/>
            <person name="Kruys A."/>
            <person name="Hutchinson M.I."/>
            <person name="Powell A.J."/>
            <person name="Barry K."/>
            <person name="Miller A.N."/>
            <person name="Grigoriev I.V."/>
            <person name="Debuchy R."/>
            <person name="Gladieux P."/>
            <person name="Hiltunen Thoren M."/>
            <person name="Johannesson H."/>
        </authorList>
    </citation>
    <scope>NUCLEOTIDE SEQUENCE</scope>
    <source>
        <strain evidence="2">CBS 560.94</strain>
    </source>
</reference>
<evidence type="ECO:0008006" key="4">
    <source>
        <dbReference type="Google" id="ProtNLM"/>
    </source>
</evidence>
<feature type="region of interest" description="Disordered" evidence="1">
    <location>
        <begin position="1"/>
        <end position="158"/>
    </location>
</feature>
<feature type="compositionally biased region" description="Basic and acidic residues" evidence="1">
    <location>
        <begin position="60"/>
        <end position="80"/>
    </location>
</feature>
<feature type="compositionally biased region" description="Basic and acidic residues" evidence="1">
    <location>
        <begin position="335"/>
        <end position="346"/>
    </location>
</feature>
<feature type="compositionally biased region" description="Polar residues" evidence="1">
    <location>
        <begin position="45"/>
        <end position="58"/>
    </location>
</feature>
<feature type="compositionally biased region" description="Basic and acidic residues" evidence="1">
    <location>
        <begin position="17"/>
        <end position="26"/>
    </location>
</feature>
<evidence type="ECO:0000256" key="1">
    <source>
        <dbReference type="SAM" id="MobiDB-lite"/>
    </source>
</evidence>
<accession>A0AAE0JAD8</accession>